<gene>
    <name evidence="2" type="ORF">HAX54_025895</name>
</gene>
<protein>
    <submittedName>
        <fullName evidence="2">Uncharacterized protein</fullName>
    </submittedName>
</protein>
<organism evidence="2 3">
    <name type="scientific">Datura stramonium</name>
    <name type="common">Jimsonweed</name>
    <name type="synonym">Common thornapple</name>
    <dbReference type="NCBI Taxonomy" id="4076"/>
    <lineage>
        <taxon>Eukaryota</taxon>
        <taxon>Viridiplantae</taxon>
        <taxon>Streptophyta</taxon>
        <taxon>Embryophyta</taxon>
        <taxon>Tracheophyta</taxon>
        <taxon>Spermatophyta</taxon>
        <taxon>Magnoliopsida</taxon>
        <taxon>eudicotyledons</taxon>
        <taxon>Gunneridae</taxon>
        <taxon>Pentapetalae</taxon>
        <taxon>asterids</taxon>
        <taxon>lamiids</taxon>
        <taxon>Solanales</taxon>
        <taxon>Solanaceae</taxon>
        <taxon>Solanoideae</taxon>
        <taxon>Datureae</taxon>
        <taxon>Datura</taxon>
    </lineage>
</organism>
<evidence type="ECO:0000313" key="2">
    <source>
        <dbReference type="EMBL" id="MCE5166758.1"/>
    </source>
</evidence>
<evidence type="ECO:0000313" key="3">
    <source>
        <dbReference type="Proteomes" id="UP000823775"/>
    </source>
</evidence>
<reference evidence="2 3" key="1">
    <citation type="journal article" date="2021" name="BMC Genomics">
        <title>Datura genome reveals duplications of psychoactive alkaloid biosynthetic genes and high mutation rate following tissue culture.</title>
        <authorList>
            <person name="Rajewski A."/>
            <person name="Carter-House D."/>
            <person name="Stajich J."/>
            <person name="Litt A."/>
        </authorList>
    </citation>
    <scope>NUCLEOTIDE SEQUENCE [LARGE SCALE GENOMIC DNA]</scope>
    <source>
        <strain evidence="2">AR-01</strain>
    </source>
</reference>
<feature type="region of interest" description="Disordered" evidence="1">
    <location>
        <begin position="33"/>
        <end position="61"/>
    </location>
</feature>
<accession>A0ABS8Y4X3</accession>
<sequence length="89" mass="9515">MGEGSGTSHFRVQSIVRVSLKVKRALADGKNAAAKGIDSKPSIASGDQVSHHTAHQLDLPQEPYVRTGLEKKRNHGTAPLAVKVACFKK</sequence>
<dbReference type="EMBL" id="JACEIK010031463">
    <property type="protein sequence ID" value="MCE5166758.1"/>
    <property type="molecule type" value="Genomic_DNA"/>
</dbReference>
<evidence type="ECO:0000256" key="1">
    <source>
        <dbReference type="SAM" id="MobiDB-lite"/>
    </source>
</evidence>
<keyword evidence="3" id="KW-1185">Reference proteome</keyword>
<comment type="caution">
    <text evidence="2">The sequence shown here is derived from an EMBL/GenBank/DDBJ whole genome shotgun (WGS) entry which is preliminary data.</text>
</comment>
<name>A0ABS8Y4X3_DATST</name>
<dbReference type="Proteomes" id="UP000823775">
    <property type="component" value="Unassembled WGS sequence"/>
</dbReference>
<proteinExistence type="predicted"/>